<dbReference type="Pfam" id="PF12796">
    <property type="entry name" value="Ank_2"/>
    <property type="match status" value="2"/>
</dbReference>
<dbReference type="InterPro" id="IPR050776">
    <property type="entry name" value="Ank_Repeat/CDKN_Inhibitor"/>
</dbReference>
<comment type="caution">
    <text evidence="4">The sequence shown here is derived from an EMBL/GenBank/DDBJ whole genome shotgun (WGS) entry which is preliminary data.</text>
</comment>
<dbReference type="EMBL" id="JAAVMX010000004">
    <property type="protein sequence ID" value="KAF4509718.1"/>
    <property type="molecule type" value="Genomic_DNA"/>
</dbReference>
<dbReference type="AlphaFoldDB" id="A0A8H4V6F2"/>
<keyword evidence="5" id="KW-1185">Reference proteome</keyword>
<feature type="repeat" description="ANK" evidence="3">
    <location>
        <begin position="176"/>
        <end position="208"/>
    </location>
</feature>
<dbReference type="SMART" id="SM00248">
    <property type="entry name" value="ANK"/>
    <property type="match status" value="6"/>
</dbReference>
<dbReference type="InterPro" id="IPR036770">
    <property type="entry name" value="Ankyrin_rpt-contain_sf"/>
</dbReference>
<dbReference type="PROSITE" id="PS50297">
    <property type="entry name" value="ANK_REP_REGION"/>
    <property type="match status" value="3"/>
</dbReference>
<dbReference type="PANTHER" id="PTHR24201:SF16">
    <property type="entry name" value="ANKYRIN-1-LIKE-RELATED"/>
    <property type="match status" value="1"/>
</dbReference>
<gene>
    <name evidence="4" type="ORF">G6O67_003860</name>
</gene>
<evidence type="ECO:0000256" key="1">
    <source>
        <dbReference type="ARBA" id="ARBA00022737"/>
    </source>
</evidence>
<evidence type="ECO:0000256" key="2">
    <source>
        <dbReference type="ARBA" id="ARBA00023043"/>
    </source>
</evidence>
<protein>
    <recommendedName>
        <fullName evidence="6">Ankyrin repeat-containing domain protein</fullName>
    </recommendedName>
</protein>
<evidence type="ECO:0000256" key="3">
    <source>
        <dbReference type="PROSITE-ProRule" id="PRU00023"/>
    </source>
</evidence>
<proteinExistence type="predicted"/>
<dbReference type="GO" id="GO:0005634">
    <property type="term" value="C:nucleus"/>
    <property type="evidence" value="ECO:0007669"/>
    <property type="project" value="TreeGrafter"/>
</dbReference>
<dbReference type="PANTHER" id="PTHR24201">
    <property type="entry name" value="ANK_REP_REGION DOMAIN-CONTAINING PROTEIN"/>
    <property type="match status" value="1"/>
</dbReference>
<evidence type="ECO:0000313" key="4">
    <source>
        <dbReference type="EMBL" id="KAF4509718.1"/>
    </source>
</evidence>
<evidence type="ECO:0000313" key="5">
    <source>
        <dbReference type="Proteomes" id="UP000557566"/>
    </source>
</evidence>
<dbReference type="PRINTS" id="PR01415">
    <property type="entry name" value="ANKYRIN"/>
</dbReference>
<feature type="repeat" description="ANK" evidence="3">
    <location>
        <begin position="143"/>
        <end position="175"/>
    </location>
</feature>
<keyword evidence="1" id="KW-0677">Repeat</keyword>
<reference evidence="4 5" key="1">
    <citation type="journal article" date="2020" name="Genome Biol. Evol.">
        <title>A new high-quality draft genome assembly of the Chinese cordyceps Ophiocordyceps sinensis.</title>
        <authorList>
            <person name="Shu R."/>
            <person name="Zhang J."/>
            <person name="Meng Q."/>
            <person name="Zhang H."/>
            <person name="Zhou G."/>
            <person name="Li M."/>
            <person name="Wu P."/>
            <person name="Zhao Y."/>
            <person name="Chen C."/>
            <person name="Qin Q."/>
        </authorList>
    </citation>
    <scope>NUCLEOTIDE SEQUENCE [LARGE SCALE GENOMIC DNA]</scope>
    <source>
        <strain evidence="4 5">IOZ07</strain>
    </source>
</reference>
<evidence type="ECO:0008006" key="6">
    <source>
        <dbReference type="Google" id="ProtNLM"/>
    </source>
</evidence>
<dbReference type="Gene3D" id="1.25.40.20">
    <property type="entry name" value="Ankyrin repeat-containing domain"/>
    <property type="match status" value="2"/>
</dbReference>
<dbReference type="InterPro" id="IPR002110">
    <property type="entry name" value="Ankyrin_rpt"/>
</dbReference>
<keyword evidence="2 3" id="KW-0040">ANK repeat</keyword>
<dbReference type="PROSITE" id="PS50088">
    <property type="entry name" value="ANK_REPEAT"/>
    <property type="match status" value="3"/>
</dbReference>
<accession>A0A8H4V6F2</accession>
<dbReference type="OrthoDB" id="539213at2759"/>
<dbReference type="Proteomes" id="UP000557566">
    <property type="component" value="Unassembled WGS sequence"/>
</dbReference>
<feature type="repeat" description="ANK" evidence="3">
    <location>
        <begin position="73"/>
        <end position="106"/>
    </location>
</feature>
<dbReference type="SUPFAM" id="SSF48403">
    <property type="entry name" value="Ankyrin repeat"/>
    <property type="match status" value="1"/>
</dbReference>
<organism evidence="4 5">
    <name type="scientific">Ophiocordyceps sinensis</name>
    <dbReference type="NCBI Taxonomy" id="72228"/>
    <lineage>
        <taxon>Eukaryota</taxon>
        <taxon>Fungi</taxon>
        <taxon>Dikarya</taxon>
        <taxon>Ascomycota</taxon>
        <taxon>Pezizomycotina</taxon>
        <taxon>Sordariomycetes</taxon>
        <taxon>Hypocreomycetidae</taxon>
        <taxon>Hypocreales</taxon>
        <taxon>Ophiocordycipitaceae</taxon>
        <taxon>Ophiocordyceps</taxon>
    </lineage>
</organism>
<sequence>MDEETDRFPLHTAARGGQVARAEGLLQSDPKLSKRKDDDGRFPIHWAASSNCYDIVALLANQPGFDPDVQDESGWTPLMISASVPDSERVLKVLLQRGADVNEKNSSGQTALHFVASKKNMDVARLILVNSKPPASTRVRDRRGQYPVHRAAAAGSAPMVSLLLKNRSPLNPADSEGFTPLHHAIAEGHGDVAVMLLKEGADHTLKNSEEELALDLAPDKEVRRYIMQGAEREGVDLFP</sequence>
<name>A0A8H4V6F2_9HYPO</name>